<evidence type="ECO:0000313" key="8">
    <source>
        <dbReference type="EMBL" id="ODB98210.1"/>
    </source>
</evidence>
<comment type="function">
    <text evidence="5">This protein is involved in the repair of mismatches in DNA. It is required for dam-dependent methyl-directed DNA mismatch repair. May act as a 'molecular matchmaker', a protein that promotes the formation of a stable complex between two or more DNA-binding proteins in an ATP-dependent manner without itself being part of a final effector complex.</text>
</comment>
<dbReference type="CDD" id="cd03482">
    <property type="entry name" value="MutL_Trans_MutL"/>
    <property type="match status" value="1"/>
</dbReference>
<comment type="caution">
    <text evidence="8">The sequence shown here is derived from an EMBL/GenBank/DDBJ whole genome shotgun (WGS) entry which is preliminary data.</text>
</comment>
<dbReference type="InterPro" id="IPR042120">
    <property type="entry name" value="MutL_C_dimsub"/>
</dbReference>
<dbReference type="FunFam" id="3.30.230.10:FF:000013">
    <property type="entry name" value="DNA mismatch repair endonuclease MutL"/>
    <property type="match status" value="1"/>
</dbReference>
<dbReference type="PROSITE" id="PS00058">
    <property type="entry name" value="DNA_MISMATCH_REPAIR_1"/>
    <property type="match status" value="1"/>
</dbReference>
<dbReference type="Gene3D" id="3.30.1540.20">
    <property type="entry name" value="MutL, C-terminal domain, dimerisation subdomain"/>
    <property type="match status" value="1"/>
</dbReference>
<dbReference type="Gene3D" id="3.30.230.10">
    <property type="match status" value="1"/>
</dbReference>
<dbReference type="InterPro" id="IPR014762">
    <property type="entry name" value="DNA_mismatch_repair_CS"/>
</dbReference>
<dbReference type="InterPro" id="IPR020667">
    <property type="entry name" value="DNA_mismatch_repair_MutL"/>
</dbReference>
<dbReference type="GO" id="GO:0016887">
    <property type="term" value="F:ATP hydrolysis activity"/>
    <property type="evidence" value="ECO:0007669"/>
    <property type="project" value="InterPro"/>
</dbReference>
<reference evidence="8 9" key="1">
    <citation type="submission" date="2016-03" db="EMBL/GenBank/DDBJ databases">
        <title>Chemosynthetic sulphur-oxidizing symbionts of marine invertebrate animals are capable of nitrogen fixation.</title>
        <authorList>
            <person name="Petersen J.M."/>
            <person name="Kemper A."/>
            <person name="Gruber-Vodicka H."/>
            <person name="Cardini U."/>
            <person name="Geest Mvander."/>
            <person name="Kleiner M."/>
            <person name="Bulgheresi S."/>
            <person name="Fussmann M."/>
            <person name="Herbold C."/>
            <person name="Seah B.K.B."/>
            <person name="Antony C.Paul."/>
            <person name="Liu D."/>
            <person name="Belitz A."/>
            <person name="Weber M."/>
        </authorList>
    </citation>
    <scope>NUCLEOTIDE SEQUENCE [LARGE SCALE GENOMIC DNA]</scope>
    <source>
        <strain evidence="8">G_D</strain>
    </source>
</reference>
<dbReference type="InterPro" id="IPR014790">
    <property type="entry name" value="MutL_C"/>
</dbReference>
<keyword evidence="3 5" id="KW-0227">DNA damage</keyword>
<dbReference type="SMART" id="SM01340">
    <property type="entry name" value="DNA_mis_repair"/>
    <property type="match status" value="1"/>
</dbReference>
<dbReference type="FunFam" id="3.30.565.10:FF:000003">
    <property type="entry name" value="DNA mismatch repair endonuclease MutL"/>
    <property type="match status" value="1"/>
</dbReference>
<dbReference type="RefSeq" id="WP_069024779.1">
    <property type="nucleotide sequence ID" value="NZ_LVJZ01000003.1"/>
</dbReference>
<dbReference type="CDD" id="cd16926">
    <property type="entry name" value="HATPase_MutL-MLH-PMS-like"/>
    <property type="match status" value="1"/>
</dbReference>
<dbReference type="SMART" id="SM00853">
    <property type="entry name" value="MutL_C"/>
    <property type="match status" value="1"/>
</dbReference>
<dbReference type="GO" id="GO:0030983">
    <property type="term" value="F:mismatched DNA binding"/>
    <property type="evidence" value="ECO:0007669"/>
    <property type="project" value="InterPro"/>
</dbReference>
<dbReference type="GO" id="GO:0140664">
    <property type="term" value="F:ATP-dependent DNA damage sensor activity"/>
    <property type="evidence" value="ECO:0007669"/>
    <property type="project" value="InterPro"/>
</dbReference>
<evidence type="ECO:0000256" key="5">
    <source>
        <dbReference type="HAMAP-Rule" id="MF_00149"/>
    </source>
</evidence>
<dbReference type="InterPro" id="IPR013507">
    <property type="entry name" value="DNA_mismatch_S5_2-like"/>
</dbReference>
<evidence type="ECO:0000313" key="9">
    <source>
        <dbReference type="Proteomes" id="UP000094849"/>
    </source>
</evidence>
<dbReference type="InterPro" id="IPR036890">
    <property type="entry name" value="HATPase_C_sf"/>
</dbReference>
<dbReference type="AlphaFoldDB" id="A0A1E2UTY6"/>
<dbReference type="SUPFAM" id="SSF55874">
    <property type="entry name" value="ATPase domain of HSP90 chaperone/DNA topoisomerase II/histidine kinase"/>
    <property type="match status" value="1"/>
</dbReference>
<evidence type="ECO:0000256" key="3">
    <source>
        <dbReference type="ARBA" id="ARBA00022763"/>
    </source>
</evidence>
<dbReference type="InterPro" id="IPR014721">
    <property type="entry name" value="Ribsml_uS5_D2-typ_fold_subgr"/>
</dbReference>
<keyword evidence="4 5" id="KW-0234">DNA repair</keyword>
<dbReference type="InterPro" id="IPR038973">
    <property type="entry name" value="MutL/Mlh/Pms-like"/>
</dbReference>
<dbReference type="Pfam" id="PF08676">
    <property type="entry name" value="MutL_C"/>
    <property type="match status" value="1"/>
</dbReference>
<dbReference type="InterPro" id="IPR037198">
    <property type="entry name" value="MutL_C_sf"/>
</dbReference>
<dbReference type="HAMAP" id="MF_00149">
    <property type="entry name" value="DNA_mis_repair"/>
    <property type="match status" value="1"/>
</dbReference>
<dbReference type="Pfam" id="PF01119">
    <property type="entry name" value="DNA_mis_repair"/>
    <property type="match status" value="1"/>
</dbReference>
<dbReference type="InterPro" id="IPR042121">
    <property type="entry name" value="MutL_C_regsub"/>
</dbReference>
<dbReference type="Gene3D" id="3.30.565.10">
    <property type="entry name" value="Histidine kinase-like ATPase, C-terminal domain"/>
    <property type="match status" value="1"/>
</dbReference>
<dbReference type="PANTHER" id="PTHR10073">
    <property type="entry name" value="DNA MISMATCH REPAIR PROTEIN MLH, PMS, MUTL"/>
    <property type="match status" value="1"/>
</dbReference>
<proteinExistence type="inferred from homology"/>
<dbReference type="EMBL" id="LVJZ01000003">
    <property type="protein sequence ID" value="ODB98210.1"/>
    <property type="molecule type" value="Genomic_DNA"/>
</dbReference>
<dbReference type="SUPFAM" id="SSF118116">
    <property type="entry name" value="DNA mismatch repair protein MutL"/>
    <property type="match status" value="1"/>
</dbReference>
<dbReference type="SUPFAM" id="SSF54211">
    <property type="entry name" value="Ribosomal protein S5 domain 2-like"/>
    <property type="match status" value="1"/>
</dbReference>
<name>A0A1E2UTY6_9GAMM</name>
<evidence type="ECO:0000256" key="2">
    <source>
        <dbReference type="ARBA" id="ARBA00021975"/>
    </source>
</evidence>
<comment type="similarity">
    <text evidence="1 5">Belongs to the DNA mismatch repair MutL/HexB family.</text>
</comment>
<feature type="domain" description="MutL C-terminal dimerisation" evidence="6">
    <location>
        <begin position="413"/>
        <end position="556"/>
    </location>
</feature>
<dbReference type="Gene3D" id="3.30.1370.100">
    <property type="entry name" value="MutL, C-terminal domain, regulatory subdomain"/>
    <property type="match status" value="1"/>
</dbReference>
<protein>
    <recommendedName>
        <fullName evidence="2 5">DNA mismatch repair protein MutL</fullName>
    </recommendedName>
</protein>
<dbReference type="Pfam" id="PF13589">
    <property type="entry name" value="HATPase_c_3"/>
    <property type="match status" value="1"/>
</dbReference>
<evidence type="ECO:0000256" key="1">
    <source>
        <dbReference type="ARBA" id="ARBA00006082"/>
    </source>
</evidence>
<gene>
    <name evidence="5 8" type="primary">mutL</name>
    <name evidence="8" type="ORF">A3196_16495</name>
</gene>
<dbReference type="GO" id="GO:0032300">
    <property type="term" value="C:mismatch repair complex"/>
    <property type="evidence" value="ECO:0007669"/>
    <property type="project" value="InterPro"/>
</dbReference>
<keyword evidence="9" id="KW-1185">Reference proteome</keyword>
<dbReference type="GO" id="GO:0006298">
    <property type="term" value="P:mismatch repair"/>
    <property type="evidence" value="ECO:0007669"/>
    <property type="project" value="UniProtKB-UniRule"/>
</dbReference>
<organism evidence="8 9">
    <name type="scientific">Candidatus Thiodiazotropha endoloripes</name>
    <dbReference type="NCBI Taxonomy" id="1818881"/>
    <lineage>
        <taxon>Bacteria</taxon>
        <taxon>Pseudomonadati</taxon>
        <taxon>Pseudomonadota</taxon>
        <taxon>Gammaproteobacteria</taxon>
        <taxon>Chromatiales</taxon>
        <taxon>Sedimenticolaceae</taxon>
        <taxon>Candidatus Thiodiazotropha</taxon>
    </lineage>
</organism>
<dbReference type="NCBIfam" id="TIGR00585">
    <property type="entry name" value="mutl"/>
    <property type="match status" value="1"/>
</dbReference>
<feature type="domain" description="DNA mismatch repair protein S5" evidence="7">
    <location>
        <begin position="212"/>
        <end position="330"/>
    </location>
</feature>
<dbReference type="PANTHER" id="PTHR10073:SF12">
    <property type="entry name" value="DNA MISMATCH REPAIR PROTEIN MLH1"/>
    <property type="match status" value="1"/>
</dbReference>
<evidence type="ECO:0000259" key="7">
    <source>
        <dbReference type="SMART" id="SM01340"/>
    </source>
</evidence>
<accession>A0A1E2UTY6</accession>
<evidence type="ECO:0000256" key="4">
    <source>
        <dbReference type="ARBA" id="ARBA00023204"/>
    </source>
</evidence>
<evidence type="ECO:0000259" key="6">
    <source>
        <dbReference type="SMART" id="SM00853"/>
    </source>
</evidence>
<dbReference type="InterPro" id="IPR020568">
    <property type="entry name" value="Ribosomal_Su5_D2-typ_SF"/>
</dbReference>
<dbReference type="STRING" id="1818881.A3196_16495"/>
<dbReference type="InterPro" id="IPR002099">
    <property type="entry name" value="MutL/Mlh/PMS"/>
</dbReference>
<dbReference type="Proteomes" id="UP000094849">
    <property type="component" value="Unassembled WGS sequence"/>
</dbReference>
<dbReference type="GO" id="GO:0005524">
    <property type="term" value="F:ATP binding"/>
    <property type="evidence" value="ECO:0007669"/>
    <property type="project" value="InterPro"/>
</dbReference>
<sequence length="600" mass="67684">MPIRTLPPQLINQIAAGEVVERPASVIKELVENSLDAGARHIEIEIEQGGIKRLRVRDDGVGIPQQELNLALSRHATSKVTQFEDLESLQSMGFRGEALPSISSVSRLRLTSRHQDAEQAWEVSGDGTDQTLQCKPAAHPQGTSVEVRDLFYNTPARRKFLRTEKTEFGHIQALVQRLALARFDVGFTLQHNRRAIYSLPPCDNRQQQEKRLLELLGAQFLEQALPIQQQAGDFSLSGWVARPGFSRAQADMQYFYVNQRMIRDKLVTHAVRQGFQDVLYHGRHPAYVLFFSLDPHKVDVNVHPTKHEVRFRDSRSVHDFIFRALHRLLADTRPQATAESGQNEAVNLQPPVTALGAVEHPYTPPRQQGLDWRVAERPAAYQAGFTAQQPIAADPDEAITERQPQQVPPLGYALAQLHGVYILAQNQSGLILVDMHAAHERITYERLKQRYHGEGISHQPLLVPISVSVSVREADLAEDAVDLLQRMGFEVSRSGRESLAIRSIPSLLQGADPEKMLRDILSDLIEHGSSQRVKEEIDQVLATVACHGSVRANRRLELDEMNALLRDMERTERADQCNHGRPTWTELTISELDRLFLRGR</sequence>